<evidence type="ECO:0000256" key="3">
    <source>
        <dbReference type="ARBA" id="ARBA00015946"/>
    </source>
</evidence>
<accession>A0AB39A717</accession>
<dbReference type="FunFam" id="2.60.40.420:FF:000001">
    <property type="entry name" value="Cytochrome c oxidase subunit 2"/>
    <property type="match status" value="1"/>
</dbReference>
<keyword evidence="11 15" id="KW-0186">Copper</keyword>
<keyword evidence="13 15" id="KW-0472">Membrane</keyword>
<dbReference type="InterPro" id="IPR008972">
    <property type="entry name" value="Cupredoxin"/>
</dbReference>
<sequence length="272" mass="30333">MQIVSTILSICNASSFVQFIAGSSFVGLDTIYNDAPEPWQIGFQDGASPTQEGITELHDTIFFYLVVIGFGVLWVLSSTIVNFKSTKSQIVYKYANHGTLIELIWTITPAIVLIAIAFPSFKLLYLMDEVISPSMTIKAVGHQWYWSYEYSDFINEDGESIEFDSYMVPETDLEDGQLRLLDVDNRVVVPVDTHIRFIVTGQDVIHDFAVPSLGLKVDACPGRLNQASVLIEREGVYYGQCSEICGVYHGFMPIAVEAVSPEKYLAWIDSVA</sequence>
<dbReference type="GO" id="GO:0045277">
    <property type="term" value="C:respiratory chain complex IV"/>
    <property type="evidence" value="ECO:0007669"/>
    <property type="project" value="UniProtKB-ARBA"/>
</dbReference>
<keyword evidence="12 15" id="KW-0496">Mitochondrion</keyword>
<dbReference type="GO" id="GO:0016491">
    <property type="term" value="F:oxidoreductase activity"/>
    <property type="evidence" value="ECO:0007669"/>
    <property type="project" value="InterPro"/>
</dbReference>
<evidence type="ECO:0000256" key="15">
    <source>
        <dbReference type="RuleBase" id="RU000457"/>
    </source>
</evidence>
<dbReference type="Gene3D" id="1.10.287.90">
    <property type="match status" value="1"/>
</dbReference>
<evidence type="ECO:0000256" key="2">
    <source>
        <dbReference type="ARBA" id="ARBA00007866"/>
    </source>
</evidence>
<dbReference type="InterPro" id="IPR014222">
    <property type="entry name" value="Cyt_c_oxidase_su2"/>
</dbReference>
<dbReference type="SUPFAM" id="SSF81464">
    <property type="entry name" value="Cytochrome c oxidase subunit II-like, transmembrane region"/>
    <property type="match status" value="1"/>
</dbReference>
<dbReference type="InterPro" id="IPR011759">
    <property type="entry name" value="Cyt_c_oxidase_su2_TM_dom"/>
</dbReference>
<geneLocation type="mitochondrion" evidence="19"/>
<dbReference type="AlphaFoldDB" id="A0AB39A717"/>
<proteinExistence type="inferred from homology"/>
<reference evidence="19" key="1">
    <citation type="submission" date="2024-07" db="EMBL/GenBank/DDBJ databases">
        <title>Mitochondrial DNA of the basidiomycete Jaminaea phylloscopi.</title>
        <authorList>
            <person name="Brejova B."/>
            <person name="Hodorova V."/>
            <person name="Nosek J."/>
        </authorList>
    </citation>
    <scope>NUCLEOTIDE SEQUENCE</scope>
</reference>
<comment type="subcellular location">
    <subcellularLocation>
        <location evidence="1 15">Mitochondrion inner membrane</location>
        <topology evidence="1 15">Multi-pass membrane protein</topology>
    </subcellularLocation>
</comment>
<dbReference type="CDD" id="cd13912">
    <property type="entry name" value="CcO_II_C"/>
    <property type="match status" value="1"/>
</dbReference>
<dbReference type="NCBIfam" id="TIGR02866">
    <property type="entry name" value="CoxB"/>
    <property type="match status" value="1"/>
</dbReference>
<dbReference type="GO" id="GO:0005507">
    <property type="term" value="F:copper ion binding"/>
    <property type="evidence" value="ECO:0007669"/>
    <property type="project" value="InterPro"/>
</dbReference>
<keyword evidence="15" id="KW-0999">Mitochondrion inner membrane</keyword>
<evidence type="ECO:0000259" key="18">
    <source>
        <dbReference type="PROSITE" id="PS50999"/>
    </source>
</evidence>
<dbReference type="SUPFAM" id="SSF49503">
    <property type="entry name" value="Cupredoxins"/>
    <property type="match status" value="1"/>
</dbReference>
<keyword evidence="7 15" id="KW-0479">Metal-binding</keyword>
<feature type="transmembrane region" description="Helical" evidence="16">
    <location>
        <begin position="61"/>
        <end position="83"/>
    </location>
</feature>
<feature type="domain" description="Cytochrome oxidase subunit II copper A binding" evidence="17">
    <location>
        <begin position="132"/>
        <end position="270"/>
    </location>
</feature>
<keyword evidence="8" id="KW-1278">Translocase</keyword>
<dbReference type="Pfam" id="PF02790">
    <property type="entry name" value="COX2_TM"/>
    <property type="match status" value="1"/>
</dbReference>
<keyword evidence="4 15" id="KW-0813">Transport</keyword>
<dbReference type="Pfam" id="PF00116">
    <property type="entry name" value="COX2"/>
    <property type="match status" value="1"/>
</dbReference>
<evidence type="ECO:0000259" key="17">
    <source>
        <dbReference type="PROSITE" id="PS50857"/>
    </source>
</evidence>
<gene>
    <name evidence="19" type="primary">COX2</name>
</gene>
<dbReference type="InterPro" id="IPR034210">
    <property type="entry name" value="CcO_II_C"/>
</dbReference>
<dbReference type="InterPro" id="IPR002429">
    <property type="entry name" value="CcO_II-like_C"/>
</dbReference>
<dbReference type="InterPro" id="IPR001505">
    <property type="entry name" value="Copper_CuA"/>
</dbReference>
<evidence type="ECO:0000256" key="1">
    <source>
        <dbReference type="ARBA" id="ARBA00004448"/>
    </source>
</evidence>
<evidence type="ECO:0000313" key="19">
    <source>
        <dbReference type="EMBL" id="XDF86558.1"/>
    </source>
</evidence>
<evidence type="ECO:0000256" key="4">
    <source>
        <dbReference type="ARBA" id="ARBA00022448"/>
    </source>
</evidence>
<dbReference type="InterPro" id="IPR036257">
    <property type="entry name" value="Cyt_c_oxidase_su2_TM_sf"/>
</dbReference>
<evidence type="ECO:0000256" key="9">
    <source>
        <dbReference type="ARBA" id="ARBA00022982"/>
    </source>
</evidence>
<evidence type="ECO:0000256" key="12">
    <source>
        <dbReference type="ARBA" id="ARBA00023128"/>
    </source>
</evidence>
<dbReference type="GO" id="GO:0005743">
    <property type="term" value="C:mitochondrial inner membrane"/>
    <property type="evidence" value="ECO:0007669"/>
    <property type="project" value="UniProtKB-SubCell"/>
</dbReference>
<feature type="transmembrane region" description="Helical" evidence="16">
    <location>
        <begin position="103"/>
        <end position="125"/>
    </location>
</feature>
<dbReference type="GO" id="GO:0006123">
    <property type="term" value="P:mitochondrial electron transport, cytochrome c to oxygen"/>
    <property type="evidence" value="ECO:0007669"/>
    <property type="project" value="UniProtKB-ARBA"/>
</dbReference>
<keyword evidence="6 15" id="KW-0812">Transmembrane</keyword>
<evidence type="ECO:0000256" key="11">
    <source>
        <dbReference type="ARBA" id="ARBA00023008"/>
    </source>
</evidence>
<comment type="catalytic activity">
    <reaction evidence="14">
        <text>4 Fe(II)-[cytochrome c] + O2 + 8 H(+)(in) = 4 Fe(III)-[cytochrome c] + 2 H2O + 4 H(+)(out)</text>
        <dbReference type="Rhea" id="RHEA:11436"/>
        <dbReference type="Rhea" id="RHEA-COMP:10350"/>
        <dbReference type="Rhea" id="RHEA-COMP:14399"/>
        <dbReference type="ChEBI" id="CHEBI:15377"/>
        <dbReference type="ChEBI" id="CHEBI:15378"/>
        <dbReference type="ChEBI" id="CHEBI:15379"/>
        <dbReference type="ChEBI" id="CHEBI:29033"/>
        <dbReference type="ChEBI" id="CHEBI:29034"/>
        <dbReference type="EC" id="7.1.1.9"/>
    </reaction>
    <physiologicalReaction direction="left-to-right" evidence="14">
        <dbReference type="Rhea" id="RHEA:11437"/>
    </physiologicalReaction>
</comment>
<dbReference type="PRINTS" id="PR01166">
    <property type="entry name" value="CYCOXIDASEII"/>
</dbReference>
<protein>
    <recommendedName>
        <fullName evidence="3 15">Cytochrome c oxidase subunit 2</fullName>
    </recommendedName>
</protein>
<evidence type="ECO:0000256" key="13">
    <source>
        <dbReference type="ARBA" id="ARBA00023136"/>
    </source>
</evidence>
<dbReference type="FunFam" id="1.10.287.90:FF:000004">
    <property type="entry name" value="Cytochrome c oxidase subunit 2"/>
    <property type="match status" value="1"/>
</dbReference>
<keyword evidence="10 16" id="KW-1133">Transmembrane helix</keyword>
<dbReference type="PROSITE" id="PS50999">
    <property type="entry name" value="COX2_TM"/>
    <property type="match status" value="1"/>
</dbReference>
<evidence type="ECO:0000256" key="6">
    <source>
        <dbReference type="ARBA" id="ARBA00022692"/>
    </source>
</evidence>
<comment type="cofactor">
    <cofactor evidence="15">
        <name>Cu cation</name>
        <dbReference type="ChEBI" id="CHEBI:23378"/>
    </cofactor>
    <text evidence="15">Binds a copper A center.</text>
</comment>
<keyword evidence="5 15" id="KW-0679">Respiratory chain</keyword>
<evidence type="ECO:0000256" key="7">
    <source>
        <dbReference type="ARBA" id="ARBA00022723"/>
    </source>
</evidence>
<evidence type="ECO:0000256" key="5">
    <source>
        <dbReference type="ARBA" id="ARBA00022660"/>
    </source>
</evidence>
<comment type="similarity">
    <text evidence="2 15">Belongs to the cytochrome c oxidase subunit 2 family.</text>
</comment>
<dbReference type="PANTHER" id="PTHR22888:SF9">
    <property type="entry name" value="CYTOCHROME C OXIDASE SUBUNIT 2"/>
    <property type="match status" value="1"/>
</dbReference>
<dbReference type="Gene3D" id="2.60.40.420">
    <property type="entry name" value="Cupredoxins - blue copper proteins"/>
    <property type="match status" value="1"/>
</dbReference>
<evidence type="ECO:0000256" key="16">
    <source>
        <dbReference type="SAM" id="Phobius"/>
    </source>
</evidence>
<evidence type="ECO:0000256" key="10">
    <source>
        <dbReference type="ARBA" id="ARBA00022989"/>
    </source>
</evidence>
<dbReference type="PANTHER" id="PTHR22888">
    <property type="entry name" value="CYTOCHROME C OXIDASE, SUBUNIT II"/>
    <property type="match status" value="1"/>
</dbReference>
<comment type="function">
    <text evidence="15">Component of the cytochrome c oxidase, the last enzyme in the mitochondrial electron transport chain which drives oxidative phosphorylation. The respiratory chain contains 3 multisubunit complexes succinate dehydrogenase (complex II, CII), ubiquinol-cytochrome c oxidoreductase (cytochrome b-c1 complex, complex III, CIII) and cytochrome c oxidase (complex IV, CIV), that cooperate to transfer electrons derived from NADH and succinate to molecular oxygen, creating an electrochemical gradient over the inner membrane that drives transmembrane transport and the ATP synthase. Cytochrome c oxidase is the component of the respiratory chain that catalyzes the reduction of oxygen to water. Electrons originating from reduced cytochrome c in the intermembrane space (IMS) are transferred via the dinuclear copper A center (CU(A)) of subunit 2 and heme A of subunit 1 to the active site in subunit 1, a binuclear center (BNC) formed by heme A3 and copper B (CU(B)). The BNC reduces molecular oxygen to 2 water molecules using 4 electrons from cytochrome c in the IMS and 4 protons from the mitochondrial matrix.</text>
</comment>
<keyword evidence="9 15" id="KW-0249">Electron transport</keyword>
<dbReference type="GO" id="GO:0004129">
    <property type="term" value="F:cytochrome-c oxidase activity"/>
    <property type="evidence" value="ECO:0007669"/>
    <property type="project" value="UniProtKB-EC"/>
</dbReference>
<feature type="domain" description="Cytochrome oxidase subunit II transmembrane region profile" evidence="18">
    <location>
        <begin position="35"/>
        <end position="131"/>
    </location>
</feature>
<organism evidence="19">
    <name type="scientific">Parajaminaea phylloscopi</name>
    <dbReference type="NCBI Taxonomy" id="1463510"/>
    <lineage>
        <taxon>Eukaryota</taxon>
        <taxon>Fungi</taxon>
        <taxon>Dikarya</taxon>
        <taxon>Basidiomycota</taxon>
        <taxon>Ustilaginomycotina</taxon>
        <taxon>Exobasidiomycetes</taxon>
        <taxon>Microstromatales</taxon>
        <taxon>Microstromatales incertae sedis</taxon>
        <taxon>Parajaminaea</taxon>
    </lineage>
</organism>
<evidence type="ECO:0000256" key="8">
    <source>
        <dbReference type="ARBA" id="ARBA00022967"/>
    </source>
</evidence>
<dbReference type="InterPro" id="IPR045187">
    <property type="entry name" value="CcO_II"/>
</dbReference>
<dbReference type="PROSITE" id="PS50857">
    <property type="entry name" value="COX2_CUA"/>
    <property type="match status" value="1"/>
</dbReference>
<evidence type="ECO:0000256" key="14">
    <source>
        <dbReference type="ARBA" id="ARBA00049512"/>
    </source>
</evidence>
<dbReference type="EMBL" id="PP995849">
    <property type="protein sequence ID" value="XDF86558.1"/>
    <property type="molecule type" value="Genomic_DNA"/>
</dbReference>
<dbReference type="PROSITE" id="PS00078">
    <property type="entry name" value="COX2"/>
    <property type="match status" value="1"/>
</dbReference>
<name>A0AB39A717_9BASI</name>